<dbReference type="InterPro" id="IPR026577">
    <property type="entry name" value="SeqA_DNA-bd_C"/>
</dbReference>
<protein>
    <recommendedName>
        <fullName evidence="4">Negative modulator of initiation of replication</fullName>
    </recommendedName>
</protein>
<dbReference type="GO" id="GO:0032297">
    <property type="term" value="P:negative regulation of DNA-templated DNA replication initiation"/>
    <property type="evidence" value="ECO:0007669"/>
    <property type="project" value="InterPro"/>
</dbReference>
<dbReference type="InterPro" id="IPR005621">
    <property type="entry name" value="SeqA"/>
</dbReference>
<reference evidence="8 9" key="1">
    <citation type="submission" date="2018-09" db="EMBL/GenBank/DDBJ databases">
        <authorList>
            <person name="Wang F."/>
        </authorList>
    </citation>
    <scope>NUCLEOTIDE SEQUENCE [LARGE SCALE GENOMIC DNA]</scope>
    <source>
        <strain evidence="8 9">PLHSC7-2</strain>
    </source>
</reference>
<keyword evidence="1 4" id="KW-0963">Cytoplasm</keyword>
<evidence type="ECO:0000256" key="2">
    <source>
        <dbReference type="ARBA" id="ARBA00022880"/>
    </source>
</evidence>
<dbReference type="InterPro" id="IPR033761">
    <property type="entry name" value="SeqA_N"/>
</dbReference>
<comment type="similarity">
    <text evidence="4">Belongs to the SeqA family.</text>
</comment>
<keyword evidence="9" id="KW-1185">Reference proteome</keyword>
<dbReference type="InterPro" id="IPR013321">
    <property type="entry name" value="Arc_rbn_hlx_hlx"/>
</dbReference>
<dbReference type="Gene3D" id="1.10.1220.10">
    <property type="entry name" value="Met repressor-like"/>
    <property type="match status" value="1"/>
</dbReference>
<sequence length="195" mass="21384">MKKIELDDELYQYIAGQTQDIGESASQILRRLLNFPAQGSSNANPAPSSSASSAITSESEALETSAVNDSEDDAHIADTNLDYDDLLAFLNSEQLANTELSVERFLLILSRMYQDSSEQFATASETVKGRKRLYLADSEAALEEGGKTCKPRAIPNSPFWVITNANTGRKRIIIAQLMASMGYAHQVIEKACEKI</sequence>
<reference evidence="8 9" key="2">
    <citation type="submission" date="2019-01" db="EMBL/GenBank/DDBJ databases">
        <title>Motilimonas pumilus sp. nov., isolated from the gut of sea cucumber (Apostichopus japonicus).</title>
        <authorList>
            <person name="Wang F.-Q."/>
            <person name="Ren L.-H."/>
            <person name="Lin Y.-W."/>
            <person name="Sun G.-H."/>
            <person name="Du Z.-J."/>
            <person name="Zhao J.-X."/>
            <person name="Liu X.-J."/>
            <person name="Liu L.-J."/>
        </authorList>
    </citation>
    <scope>NUCLEOTIDE SEQUENCE [LARGE SCALE GENOMIC DNA]</scope>
    <source>
        <strain evidence="8 9">PLHSC7-2</strain>
    </source>
</reference>
<comment type="caution">
    <text evidence="8">The sequence shown here is derived from an EMBL/GenBank/DDBJ whole genome shotgun (WGS) entry which is preliminary data.</text>
</comment>
<name>A0A418YEY7_9GAMM</name>
<dbReference type="GO" id="GO:0006355">
    <property type="term" value="P:regulation of DNA-templated transcription"/>
    <property type="evidence" value="ECO:0007669"/>
    <property type="project" value="InterPro"/>
</dbReference>
<keyword evidence="2 4" id="KW-0236">DNA replication inhibitor</keyword>
<dbReference type="InterPro" id="IPR036835">
    <property type="entry name" value="SeqA_DNA-bd_C_sf"/>
</dbReference>
<feature type="compositionally biased region" description="Low complexity" evidence="5">
    <location>
        <begin position="40"/>
        <end position="66"/>
    </location>
</feature>
<dbReference type="SUPFAM" id="SSF82808">
    <property type="entry name" value="Replication modulator SeqA, C-terminal DNA-binding domain"/>
    <property type="match status" value="1"/>
</dbReference>
<evidence type="ECO:0000256" key="3">
    <source>
        <dbReference type="ARBA" id="ARBA00023125"/>
    </source>
</evidence>
<feature type="domain" description="Negative modulator of initiation of replication SeqA N-terminal" evidence="7">
    <location>
        <begin position="1"/>
        <end position="36"/>
    </location>
</feature>
<evidence type="ECO:0000313" key="8">
    <source>
        <dbReference type="EMBL" id="RJG47712.1"/>
    </source>
</evidence>
<evidence type="ECO:0000259" key="6">
    <source>
        <dbReference type="Pfam" id="PF03925"/>
    </source>
</evidence>
<evidence type="ECO:0000259" key="7">
    <source>
        <dbReference type="Pfam" id="PF17206"/>
    </source>
</evidence>
<dbReference type="EMBL" id="QZCH01000011">
    <property type="protein sequence ID" value="RJG47712.1"/>
    <property type="molecule type" value="Genomic_DNA"/>
</dbReference>
<dbReference type="InterPro" id="IPR010985">
    <property type="entry name" value="Ribbon_hlx_hlx"/>
</dbReference>
<dbReference type="Gene3D" id="1.20.1380.10">
    <property type="entry name" value="Replication modulator SeqA, C-terminal DNA-binding domain"/>
    <property type="match status" value="1"/>
</dbReference>
<gene>
    <name evidence="8" type="primary">seqA</name>
    <name evidence="8" type="ORF">D1Z90_09930</name>
</gene>
<dbReference type="GO" id="GO:0003677">
    <property type="term" value="F:DNA binding"/>
    <property type="evidence" value="ECO:0007669"/>
    <property type="project" value="UniProtKB-KW"/>
</dbReference>
<feature type="region of interest" description="Disordered" evidence="5">
    <location>
        <begin position="39"/>
        <end position="73"/>
    </location>
</feature>
<dbReference type="RefSeq" id="WP_119910596.1">
    <property type="nucleotide sequence ID" value="NZ_QZCH01000011.1"/>
</dbReference>
<evidence type="ECO:0000256" key="5">
    <source>
        <dbReference type="SAM" id="MobiDB-lite"/>
    </source>
</evidence>
<comment type="function">
    <text evidence="4">Negative regulator of replication initiation, which contributes to regulation of DNA replication and ensures that replication initiation occurs exactly once per chromosome per cell cycle. Binds to pairs of hemimethylated GATC sequences in the oriC region, thus preventing assembly of replication proteins and re-initiation at newly replicated origins. Repression is relieved when the region becomes fully methylated.</text>
</comment>
<dbReference type="NCBIfam" id="NF008389">
    <property type="entry name" value="PRK11187.1"/>
    <property type="match status" value="1"/>
</dbReference>
<dbReference type="SUPFAM" id="SSF47598">
    <property type="entry name" value="Ribbon-helix-helix"/>
    <property type="match status" value="1"/>
</dbReference>
<feature type="domain" description="Replication modulator SeqA C-terminal DNA-binding" evidence="6">
    <location>
        <begin position="88"/>
        <end position="193"/>
    </location>
</feature>
<evidence type="ECO:0000256" key="4">
    <source>
        <dbReference type="PIRNR" id="PIRNR019401"/>
    </source>
</evidence>
<comment type="subcellular location">
    <subcellularLocation>
        <location evidence="4">Cytoplasm</location>
    </subcellularLocation>
</comment>
<evidence type="ECO:0000256" key="1">
    <source>
        <dbReference type="ARBA" id="ARBA00022490"/>
    </source>
</evidence>
<organism evidence="8 9">
    <name type="scientific">Motilimonas pumila</name>
    <dbReference type="NCBI Taxonomy" id="2303987"/>
    <lineage>
        <taxon>Bacteria</taxon>
        <taxon>Pseudomonadati</taxon>
        <taxon>Pseudomonadota</taxon>
        <taxon>Gammaproteobacteria</taxon>
        <taxon>Alteromonadales</taxon>
        <taxon>Alteromonadales genera incertae sedis</taxon>
        <taxon>Motilimonas</taxon>
    </lineage>
</organism>
<dbReference type="Pfam" id="PF17206">
    <property type="entry name" value="SeqA_N"/>
    <property type="match status" value="1"/>
</dbReference>
<evidence type="ECO:0000313" key="9">
    <source>
        <dbReference type="Proteomes" id="UP000283255"/>
    </source>
</evidence>
<dbReference type="OrthoDB" id="5591069at2"/>
<dbReference type="AlphaFoldDB" id="A0A418YEY7"/>
<dbReference type="Proteomes" id="UP000283255">
    <property type="component" value="Unassembled WGS sequence"/>
</dbReference>
<keyword evidence="3 4" id="KW-0238">DNA-binding</keyword>
<accession>A0A418YEY7</accession>
<dbReference type="Pfam" id="PF03925">
    <property type="entry name" value="SeqA"/>
    <property type="match status" value="1"/>
</dbReference>
<dbReference type="PIRSF" id="PIRSF019401">
    <property type="entry name" value="SeqA"/>
    <property type="match status" value="1"/>
</dbReference>
<dbReference type="GO" id="GO:0005737">
    <property type="term" value="C:cytoplasm"/>
    <property type="evidence" value="ECO:0007669"/>
    <property type="project" value="UniProtKB-SubCell"/>
</dbReference>
<proteinExistence type="inferred from homology"/>